<name>A0A4U9FHR5_GIBZA</name>
<accession>A0A4U9FHR5</accession>
<evidence type="ECO:0000313" key="2">
    <source>
        <dbReference type="EMBL" id="VIO59653.1"/>
    </source>
</evidence>
<dbReference type="EMBL" id="CAAKMV010000141">
    <property type="protein sequence ID" value="VIO59653.1"/>
    <property type="molecule type" value="Genomic_DNA"/>
</dbReference>
<dbReference type="EMBL" id="CAJPIJ010000135">
    <property type="protein sequence ID" value="CAG1985783.1"/>
    <property type="molecule type" value="Genomic_DNA"/>
</dbReference>
<organism evidence="1 3">
    <name type="scientific">Gibberella zeae</name>
    <name type="common">Wheat head blight fungus</name>
    <name type="synonym">Fusarium graminearum</name>
    <dbReference type="NCBI Taxonomy" id="5518"/>
    <lineage>
        <taxon>Eukaryota</taxon>
        <taxon>Fungi</taxon>
        <taxon>Dikarya</taxon>
        <taxon>Ascomycota</taxon>
        <taxon>Pezizomycotina</taxon>
        <taxon>Sordariomycetes</taxon>
        <taxon>Hypocreomycetidae</taxon>
        <taxon>Hypocreales</taxon>
        <taxon>Nectriaceae</taxon>
        <taxon>Fusarium</taxon>
    </lineage>
</organism>
<gene>
    <name evidence="2" type="ORF">FUG_LOCUS355962</name>
    <name evidence="1" type="ORF">MDCFG202_LOCUS273985</name>
</gene>
<dbReference type="AlphaFoldDB" id="A0A4U9FHR5"/>
<reference evidence="2" key="1">
    <citation type="submission" date="2019-04" db="EMBL/GenBank/DDBJ databases">
        <authorList>
            <person name="Melise S."/>
            <person name="Noan J."/>
            <person name="Okalmin O."/>
        </authorList>
    </citation>
    <scope>NUCLEOTIDE SEQUENCE</scope>
    <source>
        <strain evidence="2">FN9</strain>
    </source>
</reference>
<dbReference type="Proteomes" id="UP000746612">
    <property type="component" value="Unassembled WGS sequence"/>
</dbReference>
<proteinExistence type="predicted"/>
<reference evidence="1" key="2">
    <citation type="submission" date="2021-03" db="EMBL/GenBank/DDBJ databases">
        <authorList>
            <person name="Alouane T."/>
            <person name="Langin T."/>
            <person name="Bonhomme L."/>
        </authorList>
    </citation>
    <scope>NUCLEOTIDE SEQUENCE</scope>
    <source>
        <strain evidence="1">MDC_Fg202</strain>
    </source>
</reference>
<sequence length="66" mass="7257">MIGDVEVGRVVLNAPAKAETPTMAGRLTASRISEMIFRTPVSHFNSHPRGFVMSQQFSEHSQIGPF</sequence>
<protein>
    <submittedName>
        <fullName evidence="1">Uncharacterized protein</fullName>
    </submittedName>
</protein>
<evidence type="ECO:0000313" key="3">
    <source>
        <dbReference type="Proteomes" id="UP000746612"/>
    </source>
</evidence>
<evidence type="ECO:0000313" key="1">
    <source>
        <dbReference type="EMBL" id="CAG1985783.1"/>
    </source>
</evidence>